<dbReference type="HOGENOM" id="CLU_2298532_0_0_1"/>
<organism evidence="1 2">
    <name type="scientific">Vavraia culicis (isolate floridensis)</name>
    <name type="common">Microsporidian parasite</name>
    <dbReference type="NCBI Taxonomy" id="948595"/>
    <lineage>
        <taxon>Eukaryota</taxon>
        <taxon>Fungi</taxon>
        <taxon>Fungi incertae sedis</taxon>
        <taxon>Microsporidia</taxon>
        <taxon>Pleistophoridae</taxon>
        <taxon>Vavraia</taxon>
    </lineage>
</organism>
<accession>L2GPY4</accession>
<dbReference type="VEuPathDB" id="MicrosporidiaDB:VCUG_02776"/>
<proteinExistence type="predicted"/>
<evidence type="ECO:0000313" key="1">
    <source>
        <dbReference type="EMBL" id="ELA45736.1"/>
    </source>
</evidence>
<name>L2GPY4_VAVCU</name>
<dbReference type="InParanoid" id="L2GPY4"/>
<dbReference type="Proteomes" id="UP000011081">
    <property type="component" value="Unassembled WGS sequence"/>
</dbReference>
<gene>
    <name evidence="1" type="ORF">VCUG_02776</name>
</gene>
<keyword evidence="2" id="KW-1185">Reference proteome</keyword>
<dbReference type="RefSeq" id="XP_008075790.1">
    <property type="nucleotide sequence ID" value="XM_008077599.1"/>
</dbReference>
<reference evidence="2" key="1">
    <citation type="submission" date="2011-03" db="EMBL/GenBank/DDBJ databases">
        <title>The genome sequence of Vavraia culicis strain floridensis.</title>
        <authorList>
            <consortium name="The Broad Institute Genome Sequencing Platform"/>
            <person name="Cuomo C."/>
            <person name="Becnel J."/>
            <person name="Sanscrainte N."/>
            <person name="Young S.K."/>
            <person name="Zeng Q."/>
            <person name="Gargeya S."/>
            <person name="Fitzgerald M."/>
            <person name="Haas B."/>
            <person name="Abouelleil A."/>
            <person name="Alvarado L."/>
            <person name="Arachchi H.M."/>
            <person name="Berlin A."/>
            <person name="Chapman S.B."/>
            <person name="Gearin G."/>
            <person name="Goldberg J."/>
            <person name="Griggs A."/>
            <person name="Gujja S."/>
            <person name="Hansen M."/>
            <person name="Heiman D."/>
            <person name="Howarth C."/>
            <person name="Larimer J."/>
            <person name="Lui A."/>
            <person name="MacDonald P.J.P."/>
            <person name="McCowen C."/>
            <person name="Montmayeur A."/>
            <person name="Murphy C."/>
            <person name="Neiman D."/>
            <person name="Pearson M."/>
            <person name="Priest M."/>
            <person name="Roberts A."/>
            <person name="Saif S."/>
            <person name="Shea T."/>
            <person name="Sisk P."/>
            <person name="Stolte C."/>
            <person name="Sykes S."/>
            <person name="Wortman J."/>
            <person name="Nusbaum C."/>
            <person name="Birren B."/>
        </authorList>
    </citation>
    <scope>NUCLEOTIDE SEQUENCE [LARGE SCALE GENOMIC DNA]</scope>
    <source>
        <strain evidence="2">floridensis</strain>
    </source>
</reference>
<evidence type="ECO:0000313" key="2">
    <source>
        <dbReference type="Proteomes" id="UP000011081"/>
    </source>
</evidence>
<sequence length="101" mass="11795">QTLLDGSNTNFTCGRYTRVNLIVKESELYLSRSKPQDEDTSYFVETMPLLMFQIEKLIFFSPTTGSLRFSGYIFNPKIFEYELLFELPVCHVGQQDNSQMF</sequence>
<dbReference type="GeneID" id="19880632"/>
<protein>
    <submittedName>
        <fullName evidence="1">Uncharacterized protein</fullName>
    </submittedName>
</protein>
<dbReference type="AlphaFoldDB" id="L2GPY4"/>
<dbReference type="STRING" id="948595.L2GPY4"/>
<feature type="non-terminal residue" evidence="1">
    <location>
        <position position="1"/>
    </location>
</feature>
<dbReference type="EMBL" id="GL877774">
    <property type="protein sequence ID" value="ELA45736.1"/>
    <property type="molecule type" value="Genomic_DNA"/>
</dbReference>